<dbReference type="RefSeq" id="WP_101464354.1">
    <property type="nucleotide sequence ID" value="NZ_PJMW01000002.1"/>
</dbReference>
<name>A0A2N3V817_9NOCA</name>
<gene>
    <name evidence="2" type="ORF">ATK86_2122</name>
</gene>
<sequence length="521" mass="53670">MTVLINPVEGIRGQNVDSLLDDGASGLQYFIQLLPRYNKAFGDCSHTEAKICAEYDEQRGMNLDKLADTAEALYNALQVCDTQWGVQQGLSQKMSTVWSSGAAAEAAATMLGQQLTLATEDCTKLTTAVEAFATATTKLRGLVTSKKDWVKALVTGNQVLVGGKTVADIDEMIEETDVVDVGTIGLGVVAMAVPGLGSAYIGKTAYEKQQAEAWLRDVFKPDFDGKLANFLSLCSNTDDTVKLAYGVLTTATNALDSGAYPRPAGTVTADDKGDGTTPAGTTPSGTTPASTTPTTTTPTTTTPTTTTPTTTTPSTTTDDTISEIVSTVTNAATDLLTTAAGTLSENMDTITSSITEGIENAVGQLESVFDQDADDDGVPDVVDGKSAEFDLAGNNVKIEMGEDGNLKMVVTGADGQSTEYGMTIGADGQPVITTENGEPVDEGEPTGDDAAAEEGVIGDGTPSSGSGTADESGTPASSTPSMPGATKREDDGEHYSQPLPAGETEEEPVDTGAVLAEAGPL</sequence>
<evidence type="ECO:0000313" key="2">
    <source>
        <dbReference type="EMBL" id="PKV77769.1"/>
    </source>
</evidence>
<proteinExistence type="predicted"/>
<protein>
    <submittedName>
        <fullName evidence="2">Uncharacterized protein</fullName>
    </submittedName>
</protein>
<feature type="region of interest" description="Disordered" evidence="1">
    <location>
        <begin position="256"/>
        <end position="319"/>
    </location>
</feature>
<accession>A0A2N3V817</accession>
<feature type="compositionally biased region" description="Acidic residues" evidence="1">
    <location>
        <begin position="438"/>
        <end position="452"/>
    </location>
</feature>
<comment type="caution">
    <text evidence="2">The sequence shown here is derived from an EMBL/GenBank/DDBJ whole genome shotgun (WGS) entry which is preliminary data.</text>
</comment>
<dbReference type="EMBL" id="PJMW01000002">
    <property type="protein sequence ID" value="PKV77769.1"/>
    <property type="molecule type" value="Genomic_DNA"/>
</dbReference>
<feature type="compositionally biased region" description="Low complexity" evidence="1">
    <location>
        <begin position="275"/>
        <end position="319"/>
    </location>
</feature>
<reference evidence="2 3" key="1">
    <citation type="submission" date="2017-12" db="EMBL/GenBank/DDBJ databases">
        <title>Sequencing the genomes of 1000 Actinobacteria strains.</title>
        <authorList>
            <person name="Klenk H.-P."/>
        </authorList>
    </citation>
    <scope>NUCLEOTIDE SEQUENCE [LARGE SCALE GENOMIC DNA]</scope>
    <source>
        <strain evidence="2 3">DSM 44489</strain>
    </source>
</reference>
<dbReference type="OrthoDB" id="4508147at2"/>
<feature type="compositionally biased region" description="Polar residues" evidence="1">
    <location>
        <begin position="461"/>
        <end position="481"/>
    </location>
</feature>
<dbReference type="Proteomes" id="UP000233766">
    <property type="component" value="Unassembled WGS sequence"/>
</dbReference>
<keyword evidence="3" id="KW-1185">Reference proteome</keyword>
<evidence type="ECO:0000256" key="1">
    <source>
        <dbReference type="SAM" id="MobiDB-lite"/>
    </source>
</evidence>
<dbReference type="AlphaFoldDB" id="A0A2N3V817"/>
<feature type="region of interest" description="Disordered" evidence="1">
    <location>
        <begin position="422"/>
        <end position="521"/>
    </location>
</feature>
<organism evidence="2 3">
    <name type="scientific">Nocardia fluminea</name>
    <dbReference type="NCBI Taxonomy" id="134984"/>
    <lineage>
        <taxon>Bacteria</taxon>
        <taxon>Bacillati</taxon>
        <taxon>Actinomycetota</taxon>
        <taxon>Actinomycetes</taxon>
        <taxon>Mycobacteriales</taxon>
        <taxon>Nocardiaceae</taxon>
        <taxon>Nocardia</taxon>
    </lineage>
</organism>
<evidence type="ECO:0000313" key="3">
    <source>
        <dbReference type="Proteomes" id="UP000233766"/>
    </source>
</evidence>